<keyword evidence="2" id="KW-1185">Reference proteome</keyword>
<organism evidence="1 2">
    <name type="scientific">Electrophorus voltai</name>
    <dbReference type="NCBI Taxonomy" id="2609070"/>
    <lineage>
        <taxon>Eukaryota</taxon>
        <taxon>Metazoa</taxon>
        <taxon>Chordata</taxon>
        <taxon>Craniata</taxon>
        <taxon>Vertebrata</taxon>
        <taxon>Euteleostomi</taxon>
        <taxon>Actinopterygii</taxon>
        <taxon>Neopterygii</taxon>
        <taxon>Teleostei</taxon>
        <taxon>Ostariophysi</taxon>
        <taxon>Gymnotiformes</taxon>
        <taxon>Gymnotoidei</taxon>
        <taxon>Gymnotidae</taxon>
        <taxon>Electrophorus</taxon>
    </lineage>
</organism>
<dbReference type="EMBL" id="JAROKS010000011">
    <property type="protein sequence ID" value="KAK1799533.1"/>
    <property type="molecule type" value="Genomic_DNA"/>
</dbReference>
<dbReference type="AlphaFoldDB" id="A0AAD9E068"/>
<dbReference type="InterPro" id="IPR043502">
    <property type="entry name" value="DNA/RNA_pol_sf"/>
</dbReference>
<dbReference type="SUPFAM" id="SSF56672">
    <property type="entry name" value="DNA/RNA polymerases"/>
    <property type="match status" value="1"/>
</dbReference>
<name>A0AAD9E068_9TELE</name>
<proteinExistence type="predicted"/>
<accession>A0AAD9E068</accession>
<gene>
    <name evidence="1" type="ORF">P4O66_000415</name>
</gene>
<protein>
    <submittedName>
        <fullName evidence="1">Uncharacterized protein</fullName>
    </submittedName>
</protein>
<dbReference type="Gene3D" id="3.10.10.10">
    <property type="entry name" value="HIV Type 1 Reverse Transcriptase, subunit A, domain 1"/>
    <property type="match status" value="1"/>
</dbReference>
<evidence type="ECO:0000313" key="1">
    <source>
        <dbReference type="EMBL" id="KAK1799533.1"/>
    </source>
</evidence>
<reference evidence="1" key="1">
    <citation type="submission" date="2023-03" db="EMBL/GenBank/DDBJ databases">
        <title>Electrophorus voltai genome.</title>
        <authorList>
            <person name="Bian C."/>
        </authorList>
    </citation>
    <scope>NUCLEOTIDE SEQUENCE</scope>
    <source>
        <strain evidence="1">CB-2022</strain>
        <tissue evidence="1">Muscle</tissue>
    </source>
</reference>
<evidence type="ECO:0000313" key="2">
    <source>
        <dbReference type="Proteomes" id="UP001239994"/>
    </source>
</evidence>
<dbReference type="Proteomes" id="UP001239994">
    <property type="component" value="Unassembled WGS sequence"/>
</dbReference>
<comment type="caution">
    <text evidence="1">The sequence shown here is derived from an EMBL/GenBank/DDBJ whole genome shotgun (WGS) entry which is preliminary data.</text>
</comment>
<sequence>MKVLDGGPVGSALLHFTPRVQLETNRDHMEQISFYLIPSVSHPITLGLVAMQNPHFLWSKNHIITWVPSCGKQCLPNRTVHLQSTTIESPEAEGDLTIPQEYHDLAEVFGPVKATRPSMSPALAGMFFIKKKDGGLMPNADYQRLNEILVKYPYPHPLVPVALVQCLQPHQDQGRG</sequence>